<feature type="domain" description="Lipoprotein-associated type-17" evidence="1">
    <location>
        <begin position="33"/>
        <end position="103"/>
    </location>
</feature>
<dbReference type="Proteomes" id="UP000501728">
    <property type="component" value="Chromosome"/>
</dbReference>
<evidence type="ECO:0000313" key="3">
    <source>
        <dbReference type="Proteomes" id="UP000501728"/>
    </source>
</evidence>
<protein>
    <recommendedName>
        <fullName evidence="1">Lipoprotein-associated type-17 domain-containing protein</fullName>
    </recommendedName>
</protein>
<dbReference type="Pfam" id="PF04200">
    <property type="entry name" value="Lipoprotein_17"/>
    <property type="match status" value="1"/>
</dbReference>
<dbReference type="KEGG" id="mphn:HGG64_02345"/>
<gene>
    <name evidence="2" type="ORF">HGG64_02345</name>
</gene>
<evidence type="ECO:0000259" key="1">
    <source>
        <dbReference type="Pfam" id="PF04200"/>
    </source>
</evidence>
<dbReference type="EMBL" id="CP051480">
    <property type="protein sequence ID" value="QJG66530.1"/>
    <property type="molecule type" value="Genomic_DNA"/>
</dbReference>
<keyword evidence="3" id="KW-1185">Reference proteome</keyword>
<dbReference type="InterPro" id="IPR007326">
    <property type="entry name" value="Lipoprotein-assoc_dom"/>
</dbReference>
<proteinExistence type="predicted"/>
<organism evidence="2 3">
    <name type="scientific">Mycoplasma phocoeninasale</name>
    <dbReference type="NCBI Taxonomy" id="2726117"/>
    <lineage>
        <taxon>Bacteria</taxon>
        <taxon>Bacillati</taxon>
        <taxon>Mycoplasmatota</taxon>
        <taxon>Mollicutes</taxon>
        <taxon>Mycoplasmataceae</taxon>
        <taxon>Mycoplasma</taxon>
    </lineage>
</organism>
<accession>A0A858U238</accession>
<reference evidence="2 3" key="1">
    <citation type="submission" date="2020-04" db="EMBL/GenBank/DDBJ databases">
        <title>Novel Mycoplasma species detected in Phocoena phocoena (harbor porpoise) from the USA.</title>
        <authorList>
            <person name="Volokhov D.V."/>
        </authorList>
    </citation>
    <scope>NUCLEOTIDE SEQUENCE [LARGE SCALE GENOMIC DNA]</scope>
    <source>
        <strain evidence="2 3">C264-NAS</strain>
    </source>
</reference>
<dbReference type="AlphaFoldDB" id="A0A858U238"/>
<name>A0A858U238_9MOLU</name>
<sequence length="562" mass="64055">MISLPLIAASCGGTKKEDPKPNNPELKEVQDSLNNVTVTVANKNKLASTVQNNEVTVGTVAGFTFTVESVTGNDTTGELTVVVKSTKGQTSATKEFKISGFTKKSADQQPKETEEQKLRREAIFKYNGTPTEATSLNLDNIVLEKNQGFQIDKANSQIKIKIEASTLPPSVKKYAIAKLVLKKETKSYDFYVKFQLEQENPNGTKTTKEEFDQIKEPEVLTPEQKWEKIIITYKDNSLKNVVDFDFSNVELSDNTFTLETSKSKFITKGNEVIAKLVAKDGNKTFTKYLKLILSKNNVVVIMKIADSEFNNLENKSKEYQTDIEKVTFKYSEAITNNNRSLDFSKITLENNEKNNFKIDSKNSQYYSLSSKNDYLYVKFFLVTQDNLYRSEAIYKKIQFNMKDKVAAESNKQEFENVFVVLKEELLGLVNTIDDKILEKELIKNEINKHLTFDKVEDLRNKINTLRTKSNLLDVIEGLENSEPKKYEEFLQLINSNGDTSKIMSHFAIEKINLQNAIIALSTLKKVDYNEYKSILEKADTFKKLKEVKESIANKLKMMKTTK</sequence>
<evidence type="ECO:0000313" key="2">
    <source>
        <dbReference type="EMBL" id="QJG66530.1"/>
    </source>
</evidence>